<feature type="disulfide bond" evidence="12">
    <location>
        <begin position="315"/>
        <end position="394"/>
    </location>
</feature>
<dbReference type="Pfam" id="PF00090">
    <property type="entry name" value="TSP_1"/>
    <property type="match status" value="1"/>
</dbReference>
<evidence type="ECO:0000256" key="7">
    <source>
        <dbReference type="ARBA" id="ARBA00023049"/>
    </source>
</evidence>
<dbReference type="InterPro" id="IPR045371">
    <property type="entry name" value="ADAMTS_CR_3"/>
</dbReference>
<dbReference type="Gene3D" id="2.20.100.10">
    <property type="entry name" value="Thrombospondin type-1 (TSP1) repeat"/>
    <property type="match status" value="5"/>
</dbReference>
<evidence type="ECO:0000259" key="14">
    <source>
        <dbReference type="PROSITE" id="PS50215"/>
    </source>
</evidence>
<dbReference type="Gene3D" id="3.40.1620.60">
    <property type="match status" value="1"/>
</dbReference>
<dbReference type="SMART" id="SM00209">
    <property type="entry name" value="TSP1"/>
    <property type="match status" value="6"/>
</dbReference>
<dbReference type="Pfam" id="PF17771">
    <property type="entry name" value="ADAMTS_CR_2"/>
    <property type="match status" value="1"/>
</dbReference>
<dbReference type="Proteomes" id="UP001497497">
    <property type="component" value="Unassembled WGS sequence"/>
</dbReference>
<keyword evidence="5" id="KW-0378">Hydrolase</keyword>
<evidence type="ECO:0000256" key="11">
    <source>
        <dbReference type="PIRSR" id="PIRSR613273-2"/>
    </source>
</evidence>
<dbReference type="GO" id="GO:0004222">
    <property type="term" value="F:metalloendopeptidase activity"/>
    <property type="evidence" value="ECO:0007669"/>
    <property type="project" value="InterPro"/>
</dbReference>
<evidence type="ECO:0000313" key="16">
    <source>
        <dbReference type="Proteomes" id="UP001497497"/>
    </source>
</evidence>
<evidence type="ECO:0000256" key="2">
    <source>
        <dbReference type="ARBA" id="ARBA00022525"/>
    </source>
</evidence>
<dbReference type="FunFam" id="2.20.100.10:FF:000001">
    <property type="entry name" value="semaphorin-5A isoform X1"/>
    <property type="match status" value="1"/>
</dbReference>
<dbReference type="Pfam" id="PF01421">
    <property type="entry name" value="Reprolysin"/>
    <property type="match status" value="1"/>
</dbReference>
<evidence type="ECO:0000256" key="1">
    <source>
        <dbReference type="ARBA" id="ARBA00004613"/>
    </source>
</evidence>
<dbReference type="PROSITE" id="PS50215">
    <property type="entry name" value="ADAM_MEPRO"/>
    <property type="match status" value="1"/>
</dbReference>
<evidence type="ECO:0000256" key="13">
    <source>
        <dbReference type="PROSITE-ProRule" id="PRU00276"/>
    </source>
</evidence>
<dbReference type="InterPro" id="IPR036383">
    <property type="entry name" value="TSP1_rpt_sf"/>
</dbReference>
<feature type="binding site" evidence="11">
    <location>
        <position position="293"/>
    </location>
    <ligand>
        <name>Ca(2+)</name>
        <dbReference type="ChEBI" id="CHEBI:29108"/>
        <label>1</label>
    </ligand>
</feature>
<dbReference type="Gene3D" id="2.60.120.830">
    <property type="match status" value="1"/>
</dbReference>
<keyword evidence="4 11" id="KW-0479">Metal-binding</keyword>
<dbReference type="EMBL" id="CAXITT010000004">
    <property type="protein sequence ID" value="CAL1526316.1"/>
    <property type="molecule type" value="Genomic_DNA"/>
</dbReference>
<dbReference type="InterPro" id="IPR013273">
    <property type="entry name" value="ADAMTS/ADAMTS-like"/>
</dbReference>
<gene>
    <name evidence="15" type="ORF">GSLYS_00000493001</name>
</gene>
<dbReference type="PANTHER" id="PTHR13723">
    <property type="entry name" value="ADAMTS A DISINTEGRIN AND METALLOPROTEASE WITH THROMBOSPONDIN MOTIFS PROTEASE"/>
    <property type="match status" value="1"/>
</dbReference>
<evidence type="ECO:0000256" key="8">
    <source>
        <dbReference type="ARBA" id="ARBA00023157"/>
    </source>
</evidence>
<dbReference type="InterPro" id="IPR024079">
    <property type="entry name" value="MetalloPept_cat_dom_sf"/>
</dbReference>
<dbReference type="Pfam" id="PF19030">
    <property type="entry name" value="TSP1_ADAMTS"/>
    <property type="match status" value="4"/>
</dbReference>
<feature type="domain" description="Peptidase M12B" evidence="14">
    <location>
        <begin position="199"/>
        <end position="389"/>
    </location>
</feature>
<accession>A0AAV2GYK2</accession>
<feature type="binding site" evidence="11">
    <location>
        <position position="394"/>
    </location>
    <ligand>
        <name>Ca(2+)</name>
        <dbReference type="ChEBI" id="CHEBI:29108"/>
        <label>1</label>
    </ligand>
</feature>
<feature type="disulfide bond" evidence="12">
    <location>
        <begin position="514"/>
        <end position="552"/>
    </location>
</feature>
<dbReference type="PROSITE" id="PS50092">
    <property type="entry name" value="TSP1"/>
    <property type="match status" value="3"/>
</dbReference>
<evidence type="ECO:0000256" key="5">
    <source>
        <dbReference type="ARBA" id="ARBA00022801"/>
    </source>
</evidence>
<name>A0AAV2GYK2_LYMST</name>
<comment type="caution">
    <text evidence="13">Lacks conserved residue(s) required for the propagation of feature annotation.</text>
</comment>
<keyword evidence="11" id="KW-0106">Calcium</keyword>
<keyword evidence="3" id="KW-0645">Protease</keyword>
<keyword evidence="8 12" id="KW-1015">Disulfide bond</keyword>
<proteinExistence type="predicted"/>
<evidence type="ECO:0000256" key="3">
    <source>
        <dbReference type="ARBA" id="ARBA00022670"/>
    </source>
</evidence>
<dbReference type="Gene3D" id="3.40.390.10">
    <property type="entry name" value="Collagenase (Catalytic Domain)"/>
    <property type="match status" value="1"/>
</dbReference>
<evidence type="ECO:0000256" key="4">
    <source>
        <dbReference type="ARBA" id="ARBA00022723"/>
    </source>
</evidence>
<dbReference type="InterPro" id="IPR050439">
    <property type="entry name" value="ADAMTS_ADAMTS-like"/>
</dbReference>
<comment type="caution">
    <text evidence="15">The sequence shown here is derived from an EMBL/GenBank/DDBJ whole genome shotgun (WGS) entry which is preliminary data.</text>
</comment>
<reference evidence="15 16" key="1">
    <citation type="submission" date="2024-04" db="EMBL/GenBank/DDBJ databases">
        <authorList>
            <consortium name="Genoscope - CEA"/>
            <person name="William W."/>
        </authorList>
    </citation>
    <scope>NUCLEOTIDE SEQUENCE [LARGE SCALE GENOMIC DNA]</scope>
</reference>
<feature type="disulfide bond" evidence="12">
    <location>
        <begin position="477"/>
        <end position="488"/>
    </location>
</feature>
<dbReference type="PANTHER" id="PTHR13723:SF304">
    <property type="entry name" value="A DISINTEGRIN AND METALLOPROTEINASE WITH THROMBOSPONDIN MOTIFS 2-LIKE PROTEIN"/>
    <property type="match status" value="1"/>
</dbReference>
<evidence type="ECO:0000256" key="12">
    <source>
        <dbReference type="PIRSR" id="PIRSR613273-3"/>
    </source>
</evidence>
<feature type="active site" evidence="10 13">
    <location>
        <position position="338"/>
    </location>
</feature>
<feature type="disulfide bond" evidence="12">
    <location>
        <begin position="277"/>
        <end position="321"/>
    </location>
</feature>
<keyword evidence="7" id="KW-0482">Metalloprotease</keyword>
<dbReference type="InterPro" id="IPR041645">
    <property type="entry name" value="ADAMTS_CR_2"/>
</dbReference>
<dbReference type="GO" id="GO:0030198">
    <property type="term" value="P:extracellular matrix organization"/>
    <property type="evidence" value="ECO:0007669"/>
    <property type="project" value="InterPro"/>
</dbReference>
<keyword evidence="2" id="KW-0964">Secreted</keyword>
<evidence type="ECO:0000256" key="10">
    <source>
        <dbReference type="PIRSR" id="PIRSR613273-1"/>
    </source>
</evidence>
<dbReference type="InterPro" id="IPR000884">
    <property type="entry name" value="TSP1_rpt"/>
</dbReference>
<feature type="binding site" evidence="11">
    <location>
        <position position="202"/>
    </location>
    <ligand>
        <name>Ca(2+)</name>
        <dbReference type="ChEBI" id="CHEBI:29108"/>
        <label>2</label>
    </ligand>
</feature>
<feature type="disulfide bond" evidence="12">
    <location>
        <begin position="428"/>
        <end position="455"/>
    </location>
</feature>
<evidence type="ECO:0000256" key="9">
    <source>
        <dbReference type="ARBA" id="ARBA00023180"/>
    </source>
</evidence>
<feature type="disulfide bond" evidence="12">
    <location>
        <begin position="510"/>
        <end position="547"/>
    </location>
</feature>
<dbReference type="Pfam" id="PF05986">
    <property type="entry name" value="ADAMTS_spacer1"/>
    <property type="match status" value="1"/>
</dbReference>
<feature type="disulfide bond" evidence="12">
    <location>
        <begin position="525"/>
        <end position="537"/>
    </location>
</feature>
<feature type="binding site" evidence="11 13">
    <location>
        <position position="341"/>
    </location>
    <ligand>
        <name>Zn(2+)</name>
        <dbReference type="ChEBI" id="CHEBI:29105"/>
        <note>catalytic</note>
    </ligand>
</feature>
<sequence>MVTMVYWLGSSQNYFNFGNLLVLCFICQIPTIDSSQRETLLRIPCDAKRTEIFLPVTNDVSDLVSPDLQDSLSITLKWRRLPLDVILYKTELTTPETHSEWTQGNVTYGKTLETSCFFHGYVKGQSSSFAALSTCAGLSGYIQTDSEMLFVQPVNSNSTDVRQSHVLYTCEPKRHVLEPEDPSTPHHVERHRRSTQKPKFLEVMVVVDHTLVEDIGSKDRTENYIMTLMNIANTVYQHHTLGVDIRVIVVKIVFLTKSQQKQVLIKGEALQTVLMFCQWSRDQIKPGQPMDYDIAVLITKDELGPSGYAPITGLCDPSRSCAAVKDDGFSTAFVIVHEMAHVFGLFHDGHGNECHGRKYDTAIMAPLVESKLNHFWWSECSKSRMKEMVRYLFCLNNEPKPMKGHYPIKAPSKLENNIGRPWSLDFQCRMAFGDYFKLCAAVSIFAVEPCSVLWCSQSSHPHLCRTKRGPPAPGSSCGHERECRNDVCQYIGNQKPVHGHWNTWASWTPCSSECGVGVRQRTRACENPAPAYGGDPCKGEENIWDTCVNNICENFQDIRAGECEVWDGLQIRHGTHNWQPYEGQNDSSLCLQTCKSFYTSEILTIDVAVADGTPCSYTKNNNNICMEGKCLTVGCDGKINSTKKEDICGVCGGDSSQCKTIQGTFTKKPKSGEEYLSVITFPVNARNIKVMETKQTAQFLALQDPRYATYLLNGDKRQSKDGNLVMNGAMFQYKRTTGSNNETITSHGPIRKPVQVMVYPNKVLDNAAISYSYVVHKSDFSFEVNSYKWKFEKWSECSVSCGSGVQMIVHGCYDKETEEKVDNEKCAFIKAPRKDEVQCRREACNAVSYNYAMDMKYSDCNASCGQEGFQIQKFHCERIFANNNTFIEVADRFCSQLTPPSEIRACKGDPCQAIYNYTLDTEYNPCNATCGQAGVQVQKFHCDVTFSNNSKVKVSDELCSHLVPPHEIQICQGEPCKMIEIYQWSTSEWDRCSCEDSITDSIQRRFVRCEHVTRSPNNDQKPVVKTVAASNCKNVPNKPNDLQKCQETPCQRQYHWLPGFNFGPCNATCGVDGVEVSGFICEYEDEHMVMAEVEDERCANITKPEAVVRPCTFGPCKIQLPKFRWEATDKWKECDAGCNQNGTQTRIYQCQELGADESYSNVRQGLCDKIPRLDETKPCEGPSCTLKWIIGEWSECSVTCGRGKQYRTVYCGDPNTDVDDIRCKDVPPPMSQICNQRECAVVSLTLQCFSLEQRAEDCVDMYLFCSTYGKAITFRCKKENFRRKCCRTCLASEGSVSLQSKNEVNRSIEKRGIRKGRRKRS</sequence>
<comment type="subcellular location">
    <subcellularLocation>
        <location evidence="1">Secreted</location>
    </subcellularLocation>
</comment>
<organism evidence="15 16">
    <name type="scientific">Lymnaea stagnalis</name>
    <name type="common">Great pond snail</name>
    <name type="synonym">Helix stagnalis</name>
    <dbReference type="NCBI Taxonomy" id="6523"/>
    <lineage>
        <taxon>Eukaryota</taxon>
        <taxon>Metazoa</taxon>
        <taxon>Spiralia</taxon>
        <taxon>Lophotrochozoa</taxon>
        <taxon>Mollusca</taxon>
        <taxon>Gastropoda</taxon>
        <taxon>Heterobranchia</taxon>
        <taxon>Euthyneura</taxon>
        <taxon>Panpulmonata</taxon>
        <taxon>Hygrophila</taxon>
        <taxon>Lymnaeoidea</taxon>
        <taxon>Lymnaeidae</taxon>
        <taxon>Lymnaea</taxon>
    </lineage>
</organism>
<keyword evidence="9" id="KW-0325">Glycoprotein</keyword>
<feature type="disulfide bond" evidence="12">
    <location>
        <begin position="354"/>
        <end position="380"/>
    </location>
</feature>
<feature type="disulfide bond" evidence="12">
    <location>
        <begin position="439"/>
        <end position="464"/>
    </location>
</feature>
<dbReference type="PRINTS" id="PR01857">
    <property type="entry name" value="ADAMTSFAMILY"/>
</dbReference>
<dbReference type="GO" id="GO:0005576">
    <property type="term" value="C:extracellular region"/>
    <property type="evidence" value="ECO:0007669"/>
    <property type="project" value="UniProtKB-SubCell"/>
</dbReference>
<dbReference type="GO" id="GO:0046872">
    <property type="term" value="F:metal ion binding"/>
    <property type="evidence" value="ECO:0007669"/>
    <property type="project" value="UniProtKB-KW"/>
</dbReference>
<evidence type="ECO:0000313" key="15">
    <source>
        <dbReference type="EMBL" id="CAL1526316.1"/>
    </source>
</evidence>
<dbReference type="Pfam" id="PF19236">
    <property type="entry name" value="ADAMTS_CR_3"/>
    <property type="match status" value="1"/>
</dbReference>
<dbReference type="InterPro" id="IPR010294">
    <property type="entry name" value="ADAMTS_spacer1"/>
</dbReference>
<dbReference type="InterPro" id="IPR001590">
    <property type="entry name" value="Peptidase_M12B"/>
</dbReference>
<feature type="binding site" evidence="11">
    <location>
        <position position="202"/>
    </location>
    <ligand>
        <name>Ca(2+)</name>
        <dbReference type="ChEBI" id="CHEBI:29108"/>
        <label>1</label>
    </ligand>
</feature>
<dbReference type="GO" id="GO:0031012">
    <property type="term" value="C:extracellular matrix"/>
    <property type="evidence" value="ECO:0007669"/>
    <property type="project" value="TreeGrafter"/>
</dbReference>
<feature type="binding site" evidence="11 13">
    <location>
        <position position="347"/>
    </location>
    <ligand>
        <name>Zn(2+)</name>
        <dbReference type="ChEBI" id="CHEBI:29105"/>
        <note>catalytic</note>
    </ligand>
</feature>
<dbReference type="SUPFAM" id="SSF55486">
    <property type="entry name" value="Metalloproteases ('zincins'), catalytic domain"/>
    <property type="match status" value="1"/>
</dbReference>
<evidence type="ECO:0000256" key="6">
    <source>
        <dbReference type="ARBA" id="ARBA00022833"/>
    </source>
</evidence>
<protein>
    <recommendedName>
        <fullName evidence="14">Peptidase M12B domain-containing protein</fullName>
    </recommendedName>
</protein>
<comment type="cofactor">
    <cofactor evidence="11">
        <name>Zn(2+)</name>
        <dbReference type="ChEBI" id="CHEBI:29105"/>
    </cofactor>
    <text evidence="11">Binds 1 zinc ion per subunit.</text>
</comment>
<feature type="binding site" evidence="11 13">
    <location>
        <position position="337"/>
    </location>
    <ligand>
        <name>Zn(2+)</name>
        <dbReference type="ChEBI" id="CHEBI:29105"/>
        <note>catalytic</note>
    </ligand>
</feature>
<keyword evidence="6 11" id="KW-0862">Zinc</keyword>
<dbReference type="GO" id="GO:0006508">
    <property type="term" value="P:proteolysis"/>
    <property type="evidence" value="ECO:0007669"/>
    <property type="project" value="UniProtKB-KW"/>
</dbReference>
<feature type="disulfide bond" evidence="12">
    <location>
        <begin position="450"/>
        <end position="483"/>
    </location>
</feature>
<keyword evidence="16" id="KW-1185">Reference proteome</keyword>
<dbReference type="SUPFAM" id="SSF82895">
    <property type="entry name" value="TSP-1 type 1 repeat"/>
    <property type="match status" value="5"/>
</dbReference>